<keyword evidence="3" id="KW-1185">Reference proteome</keyword>
<sequence length="149" mass="17086">MEALPMVEILREESECAIFLLEFQVEDKPKGMPCKLLHHSNCINKLLEIHGSCPICKYQMPSGDRDLEPDRKIVSGEVLEQVRLLIRRRREQNRPSPPQELPDVVIVQEEGMSECAICLVEFQVGEKVKEIPSMYKMPSVDLEPEARIS</sequence>
<accession>A0A9J6AJM7</accession>
<dbReference type="InterPro" id="IPR001841">
    <property type="entry name" value="Znf_RING"/>
</dbReference>
<dbReference type="PANTHER" id="PTHR46359">
    <property type="entry name" value="GEO07743P1"/>
    <property type="match status" value="1"/>
</dbReference>
<dbReference type="InterPro" id="IPR052804">
    <property type="entry name" value="UEC_component"/>
</dbReference>
<dbReference type="Gene3D" id="3.30.40.10">
    <property type="entry name" value="Zinc/RING finger domain, C3HC4 (zinc finger)"/>
    <property type="match status" value="1"/>
</dbReference>
<dbReference type="InterPro" id="IPR013083">
    <property type="entry name" value="Znf_RING/FYVE/PHD"/>
</dbReference>
<dbReference type="AlphaFoldDB" id="A0A9J6AJM7"/>
<gene>
    <name evidence="2" type="ORF">H5410_009468</name>
</gene>
<dbReference type="PANTHER" id="PTHR46359:SF2">
    <property type="entry name" value="GEO07743P1"/>
    <property type="match status" value="1"/>
</dbReference>
<feature type="domain" description="RING-type" evidence="1">
    <location>
        <begin position="15"/>
        <end position="57"/>
    </location>
</feature>
<reference evidence="2 3" key="1">
    <citation type="submission" date="2020-09" db="EMBL/GenBank/DDBJ databases">
        <title>De no assembly of potato wild relative species, Solanum commersonii.</title>
        <authorList>
            <person name="Cho K."/>
        </authorList>
    </citation>
    <scope>NUCLEOTIDE SEQUENCE [LARGE SCALE GENOMIC DNA]</scope>
    <source>
        <strain evidence="2">LZ3.2</strain>
        <tissue evidence="2">Leaf</tissue>
    </source>
</reference>
<evidence type="ECO:0000259" key="1">
    <source>
        <dbReference type="Pfam" id="PF13639"/>
    </source>
</evidence>
<comment type="caution">
    <text evidence="2">The sequence shown here is derived from an EMBL/GenBank/DDBJ whole genome shotgun (WGS) entry which is preliminary data.</text>
</comment>
<evidence type="ECO:0000313" key="2">
    <source>
        <dbReference type="EMBL" id="KAG5624250.1"/>
    </source>
</evidence>
<dbReference type="Pfam" id="PF13639">
    <property type="entry name" value="zf-RING_2"/>
    <property type="match status" value="1"/>
</dbReference>
<proteinExistence type="predicted"/>
<dbReference type="EMBL" id="JACXVP010000002">
    <property type="protein sequence ID" value="KAG5624250.1"/>
    <property type="molecule type" value="Genomic_DNA"/>
</dbReference>
<dbReference type="Proteomes" id="UP000824120">
    <property type="component" value="Chromosome 2"/>
</dbReference>
<dbReference type="SUPFAM" id="SSF57850">
    <property type="entry name" value="RING/U-box"/>
    <property type="match status" value="1"/>
</dbReference>
<evidence type="ECO:0000313" key="3">
    <source>
        <dbReference type="Proteomes" id="UP000824120"/>
    </source>
</evidence>
<protein>
    <recommendedName>
        <fullName evidence="1">RING-type domain-containing protein</fullName>
    </recommendedName>
</protein>
<dbReference type="OrthoDB" id="8062037at2759"/>
<organism evidence="2 3">
    <name type="scientific">Solanum commersonii</name>
    <name type="common">Commerson's wild potato</name>
    <name type="synonym">Commerson's nightshade</name>
    <dbReference type="NCBI Taxonomy" id="4109"/>
    <lineage>
        <taxon>Eukaryota</taxon>
        <taxon>Viridiplantae</taxon>
        <taxon>Streptophyta</taxon>
        <taxon>Embryophyta</taxon>
        <taxon>Tracheophyta</taxon>
        <taxon>Spermatophyta</taxon>
        <taxon>Magnoliopsida</taxon>
        <taxon>eudicotyledons</taxon>
        <taxon>Gunneridae</taxon>
        <taxon>Pentapetalae</taxon>
        <taxon>asterids</taxon>
        <taxon>lamiids</taxon>
        <taxon>Solanales</taxon>
        <taxon>Solanaceae</taxon>
        <taxon>Solanoideae</taxon>
        <taxon>Solaneae</taxon>
        <taxon>Solanum</taxon>
    </lineage>
</organism>
<name>A0A9J6AJM7_SOLCO</name>